<dbReference type="InterPro" id="IPR036388">
    <property type="entry name" value="WH-like_DNA-bd_sf"/>
</dbReference>
<dbReference type="KEGG" id="vmo:VMUT_0863"/>
<dbReference type="STRING" id="985053.VMUT_0863"/>
<dbReference type="Gene3D" id="1.10.10.10">
    <property type="entry name" value="Winged helix-like DNA-binding domain superfamily/Winged helix DNA-binding domain"/>
    <property type="match status" value="1"/>
</dbReference>
<name>F0QWV5_VULM7</name>
<dbReference type="SUPFAM" id="SSF46785">
    <property type="entry name" value="Winged helix' DNA-binding domain"/>
    <property type="match status" value="1"/>
</dbReference>
<dbReference type="InterPro" id="IPR036390">
    <property type="entry name" value="WH_DNA-bd_sf"/>
</dbReference>
<proteinExistence type="predicted"/>
<organism evidence="1 2">
    <name type="scientific">Vulcanisaeta moutnovskia (strain 768-28)</name>
    <dbReference type="NCBI Taxonomy" id="985053"/>
    <lineage>
        <taxon>Archaea</taxon>
        <taxon>Thermoproteota</taxon>
        <taxon>Thermoprotei</taxon>
        <taxon>Thermoproteales</taxon>
        <taxon>Thermoproteaceae</taxon>
        <taxon>Vulcanisaeta</taxon>
    </lineage>
</organism>
<dbReference type="EMBL" id="CP002529">
    <property type="protein sequence ID" value="ADY01073.1"/>
    <property type="molecule type" value="Genomic_DNA"/>
</dbReference>
<evidence type="ECO:0000313" key="1">
    <source>
        <dbReference type="EMBL" id="ADY01073.1"/>
    </source>
</evidence>
<evidence type="ECO:0000313" key="2">
    <source>
        <dbReference type="Proteomes" id="UP000007485"/>
    </source>
</evidence>
<dbReference type="AlphaFoldDB" id="F0QWV5"/>
<dbReference type="HOGENOM" id="CLU_3113292_0_0_2"/>
<dbReference type="eggNOG" id="arCOG03169">
    <property type="taxonomic scope" value="Archaea"/>
</dbReference>
<protein>
    <submittedName>
        <fullName evidence="1">Uncharacterized protein</fullName>
    </submittedName>
</protein>
<reference evidence="1 2" key="1">
    <citation type="journal article" date="2011" name="J. Bacteriol.">
        <title>Complete genome sequence of 'Vulcanisaeta moutnovskia' strain 768-28, a novel member of the hyperthermophilic crenarchaeal genus vulcanisaeta.</title>
        <authorList>
            <person name="Gumerov V.M."/>
            <person name="Mardanov A.V."/>
            <person name="Beletsky A.V."/>
            <person name="Prokofeva M.I."/>
            <person name="Bonch-Osmolovskaya E.A."/>
            <person name="Ravin N.V."/>
            <person name="Skryabin K.G."/>
        </authorList>
    </citation>
    <scope>NUCLEOTIDE SEQUENCE [LARGE SCALE GENOMIC DNA]</scope>
    <source>
        <strain evidence="1 2">768-28</strain>
    </source>
</reference>
<gene>
    <name evidence="1" type="ordered locus">VMUT_0863</name>
</gene>
<sequence>MKEGRPISDSEVTKLLRKLVDNGFAMKVGNQYIIVNPILRRISDKVRCRD</sequence>
<dbReference type="Proteomes" id="UP000007485">
    <property type="component" value="Chromosome"/>
</dbReference>
<accession>F0QWV5</accession>
<keyword evidence="2" id="KW-1185">Reference proteome</keyword>